<evidence type="ECO:0000313" key="5">
    <source>
        <dbReference type="Proteomes" id="UP000321917"/>
    </source>
</evidence>
<dbReference type="Proteomes" id="UP000321917">
    <property type="component" value="Unassembled WGS sequence"/>
</dbReference>
<dbReference type="EMBL" id="VOLQ01000024">
    <property type="protein sequence ID" value="TWX65385.1"/>
    <property type="molecule type" value="Genomic_DNA"/>
</dbReference>
<evidence type="ECO:0000313" key="4">
    <source>
        <dbReference type="Proteomes" id="UP000321525"/>
    </source>
</evidence>
<protein>
    <submittedName>
        <fullName evidence="3">Uncharacterized protein</fullName>
    </submittedName>
</protein>
<keyword evidence="4" id="KW-1185">Reference proteome</keyword>
<proteinExistence type="predicted"/>
<organism evidence="3 5">
    <name type="scientific">Colwellia hornerae</name>
    <dbReference type="NCBI Taxonomy" id="89402"/>
    <lineage>
        <taxon>Bacteria</taxon>
        <taxon>Pseudomonadati</taxon>
        <taxon>Pseudomonadota</taxon>
        <taxon>Gammaproteobacteria</taxon>
        <taxon>Alteromonadales</taxon>
        <taxon>Colwelliaceae</taxon>
        <taxon>Colwellia</taxon>
    </lineage>
</organism>
<evidence type="ECO:0000313" key="2">
    <source>
        <dbReference type="EMBL" id="TWX56411.1"/>
    </source>
</evidence>
<feature type="signal peptide" evidence="1">
    <location>
        <begin position="1"/>
        <end position="30"/>
    </location>
</feature>
<dbReference type="NCBIfam" id="NF038109">
    <property type="entry name" value="tapY2_fam"/>
    <property type="match status" value="1"/>
</dbReference>
<dbReference type="InterPro" id="IPR049848">
    <property type="entry name" value="TapY2-like"/>
</dbReference>
<sequence>MMKLLFKHYLALNLLSVSLLFISVDSVAKATDKASKIKVKCHVELVGGSDIIHFGIIQAKGLVKYSTWLVGKKIATGFSKQKQQVHQVKECVKSNDDFSNALSKKLDENTAR</sequence>
<evidence type="ECO:0000256" key="1">
    <source>
        <dbReference type="SAM" id="SignalP"/>
    </source>
</evidence>
<feature type="chain" id="PRO_5022949829" evidence="1">
    <location>
        <begin position="31"/>
        <end position="112"/>
    </location>
</feature>
<dbReference type="OrthoDB" id="6228389at2"/>
<comment type="caution">
    <text evidence="3">The sequence shown here is derived from an EMBL/GenBank/DDBJ whole genome shotgun (WGS) entry which is preliminary data.</text>
</comment>
<keyword evidence="1" id="KW-0732">Signal</keyword>
<dbReference type="AlphaFoldDB" id="A0A5C6Q8N4"/>
<dbReference type="RefSeq" id="WP_146800305.1">
    <property type="nucleotide sequence ID" value="NZ_VOLP01000022.1"/>
</dbReference>
<gene>
    <name evidence="2" type="ORF">ESZ26_15165</name>
    <name evidence="3" type="ORF">ESZ27_12730</name>
</gene>
<dbReference type="EMBL" id="VOLR01000023">
    <property type="protein sequence ID" value="TWX56411.1"/>
    <property type="molecule type" value="Genomic_DNA"/>
</dbReference>
<name>A0A5C6Q8N4_9GAMM</name>
<dbReference type="Proteomes" id="UP000321525">
    <property type="component" value="Unassembled WGS sequence"/>
</dbReference>
<evidence type="ECO:0000313" key="3">
    <source>
        <dbReference type="EMBL" id="TWX65385.1"/>
    </source>
</evidence>
<accession>A0A5C6Q8N4</accession>
<reference evidence="3 5" key="1">
    <citation type="submission" date="2019-07" db="EMBL/GenBank/DDBJ databases">
        <title>Genomes of sea-ice associated Colwellia species.</title>
        <authorList>
            <person name="Bowman J.P."/>
        </authorList>
    </citation>
    <scope>NUCLEOTIDE SEQUENCE [LARGE SCALE GENOMIC DNA]</scope>
    <source>
        <strain evidence="2 4">ACAM 607</strain>
        <strain evidence="3 5">IC036</strain>
    </source>
</reference>